<evidence type="ECO:0000313" key="7">
    <source>
        <dbReference type="Proteomes" id="UP000199501"/>
    </source>
</evidence>
<proteinExistence type="inferred from homology"/>
<dbReference type="SUPFAM" id="SSF102522">
    <property type="entry name" value="Bacterial fluorinating enzyme, N-terminal domain"/>
    <property type="match status" value="1"/>
</dbReference>
<feature type="domain" description="S-adenosyl-l-methionine hydroxide adenosyltransferase N-terminal" evidence="4">
    <location>
        <begin position="16"/>
        <end position="159"/>
    </location>
</feature>
<dbReference type="InterPro" id="IPR023228">
    <property type="entry name" value="SAM_OH_AdoTrfase_N_sf"/>
</dbReference>
<feature type="region of interest" description="Disordered" evidence="3">
    <location>
        <begin position="153"/>
        <end position="174"/>
    </location>
</feature>
<evidence type="ECO:0000313" key="6">
    <source>
        <dbReference type="EMBL" id="SDC88560.1"/>
    </source>
</evidence>
<name>A0A1G6Q7V6_9PSEU</name>
<organism evidence="6 7">
    <name type="scientific">Actinokineospora iranica</name>
    <dbReference type="NCBI Taxonomy" id="1271860"/>
    <lineage>
        <taxon>Bacteria</taxon>
        <taxon>Bacillati</taxon>
        <taxon>Actinomycetota</taxon>
        <taxon>Actinomycetes</taxon>
        <taxon>Pseudonocardiales</taxon>
        <taxon>Pseudonocardiaceae</taxon>
        <taxon>Actinokineospora</taxon>
    </lineage>
</organism>
<dbReference type="InterPro" id="IPR023227">
    <property type="entry name" value="SAM_OH_AdoTrfase_C_sf"/>
</dbReference>
<keyword evidence="1" id="KW-0949">S-adenosyl-L-methionine</keyword>
<sequence>MGASVGDTAAMGYDWISFTTDYGLADGFPAVCEGVIARIAPHARVLHVTHAVPAQDIRRGAAVLAQAVPYLPTAVHLAVVDPGVGTARRPVAVVTDNGVLVGPDNGLLVPAADVLGGATAAYELTEFHLEPVSATFHGRDVFAPAAAHLAAGTPADRLGPPVDPADLVRPPRPVTRAEPGSLITEVLGVDGFGNVQLAATGLDAEPGSRVHAQVGSRSLEAVVGRTFADAPRGEAVVLVDSAGHVAVAINGGSAARELDARSGERAVLLVARASPPP</sequence>
<dbReference type="InterPro" id="IPR002747">
    <property type="entry name" value="SAM_OH_AdoTrfase"/>
</dbReference>
<evidence type="ECO:0000256" key="3">
    <source>
        <dbReference type="SAM" id="MobiDB-lite"/>
    </source>
</evidence>
<dbReference type="SUPFAM" id="SSF101852">
    <property type="entry name" value="Bacterial fluorinating enzyme, C-terminal domain"/>
    <property type="match status" value="1"/>
</dbReference>
<evidence type="ECO:0000256" key="2">
    <source>
        <dbReference type="ARBA" id="ARBA00024035"/>
    </source>
</evidence>
<evidence type="ECO:0000259" key="5">
    <source>
        <dbReference type="Pfam" id="PF20257"/>
    </source>
</evidence>
<dbReference type="AlphaFoldDB" id="A0A1G6Q7V6"/>
<dbReference type="PANTHER" id="PTHR35092">
    <property type="entry name" value="CHLORINASE MJ1651"/>
    <property type="match status" value="1"/>
</dbReference>
<keyword evidence="7" id="KW-1185">Reference proteome</keyword>
<dbReference type="Gene3D" id="2.40.30.90">
    <property type="entry name" value="Bacterial fluorinating enzyme like"/>
    <property type="match status" value="1"/>
</dbReference>
<evidence type="ECO:0000259" key="4">
    <source>
        <dbReference type="Pfam" id="PF01887"/>
    </source>
</evidence>
<dbReference type="Proteomes" id="UP000199501">
    <property type="component" value="Unassembled WGS sequence"/>
</dbReference>
<dbReference type="InterPro" id="IPR046470">
    <property type="entry name" value="SAM_HAT_C"/>
</dbReference>
<dbReference type="EMBL" id="FMZZ01000005">
    <property type="protein sequence ID" value="SDC88560.1"/>
    <property type="molecule type" value="Genomic_DNA"/>
</dbReference>
<dbReference type="STRING" id="1271860.SAMN05216174_105145"/>
<feature type="domain" description="S-adenosyl-l-methionine hydroxide adenosyltransferase C-terminal" evidence="5">
    <location>
        <begin position="185"/>
        <end position="265"/>
    </location>
</feature>
<comment type="similarity">
    <text evidence="2">Belongs to the SAM hydrolase / SAM-dependent halogenase family.</text>
</comment>
<dbReference type="PANTHER" id="PTHR35092:SF1">
    <property type="entry name" value="CHLORINASE MJ1651"/>
    <property type="match status" value="1"/>
</dbReference>
<accession>A0A1G6Q7V6</accession>
<protein>
    <recommendedName>
        <fullName evidence="8">SAM-dependent chlorinase/fluorinase</fullName>
    </recommendedName>
</protein>
<evidence type="ECO:0008006" key="8">
    <source>
        <dbReference type="Google" id="ProtNLM"/>
    </source>
</evidence>
<gene>
    <name evidence="6" type="ORF">SAMN05216174_105145</name>
</gene>
<dbReference type="Pfam" id="PF01887">
    <property type="entry name" value="SAM_HAT_N"/>
    <property type="match status" value="1"/>
</dbReference>
<dbReference type="PIRSF" id="PIRSF006779">
    <property type="entry name" value="UCP006779"/>
    <property type="match status" value="1"/>
</dbReference>
<dbReference type="Gene3D" id="3.40.50.10790">
    <property type="entry name" value="S-adenosyl-l-methionine hydroxide adenosyltransferase, N-terminal"/>
    <property type="match status" value="1"/>
</dbReference>
<reference evidence="7" key="1">
    <citation type="submission" date="2016-10" db="EMBL/GenBank/DDBJ databases">
        <authorList>
            <person name="Varghese N."/>
            <person name="Submissions S."/>
        </authorList>
    </citation>
    <scope>NUCLEOTIDE SEQUENCE [LARGE SCALE GENOMIC DNA]</scope>
    <source>
        <strain evidence="7">IBRC-M 10403</strain>
    </source>
</reference>
<evidence type="ECO:0000256" key="1">
    <source>
        <dbReference type="ARBA" id="ARBA00022691"/>
    </source>
</evidence>
<dbReference type="Pfam" id="PF20257">
    <property type="entry name" value="SAM_HAT_C"/>
    <property type="match status" value="1"/>
</dbReference>
<dbReference type="InterPro" id="IPR046469">
    <property type="entry name" value="SAM_HAT_N"/>
</dbReference>